<dbReference type="OrthoDB" id="41505at2759"/>
<keyword evidence="5" id="KW-0378">Hydrolase</keyword>
<evidence type="ECO:0000256" key="4">
    <source>
        <dbReference type="ARBA" id="ARBA00022771"/>
    </source>
</evidence>
<dbReference type="SMART" id="SM00382">
    <property type="entry name" value="AAA"/>
    <property type="match status" value="1"/>
</dbReference>
<dbReference type="PROSITE" id="PS50162">
    <property type="entry name" value="RECA_2"/>
    <property type="match status" value="1"/>
</dbReference>
<keyword evidence="12" id="KW-1185">Reference proteome</keyword>
<dbReference type="Gene3D" id="3.30.230.10">
    <property type="match status" value="1"/>
</dbReference>
<proteinExistence type="predicted"/>
<dbReference type="RefSeq" id="XP_004486791.1">
    <property type="nucleotide sequence ID" value="XM_004486734.3"/>
</dbReference>
<dbReference type="SUPFAM" id="SSF54211">
    <property type="entry name" value="Ribosomal protein S5 domain 2-like"/>
    <property type="match status" value="1"/>
</dbReference>
<dbReference type="PANTHER" id="PTHR32472">
    <property type="entry name" value="DNA REPAIR PROTEIN RADA"/>
    <property type="match status" value="1"/>
</dbReference>
<dbReference type="GO" id="GO:0003684">
    <property type="term" value="F:damaged DNA binding"/>
    <property type="evidence" value="ECO:0007669"/>
    <property type="project" value="InterPro"/>
</dbReference>
<evidence type="ECO:0000313" key="13">
    <source>
        <dbReference type="RefSeq" id="XP_004486791.1"/>
    </source>
</evidence>
<protein>
    <submittedName>
        <fullName evidence="13">Uncharacterized protein LOC101498101</fullName>
    </submittedName>
</protein>
<evidence type="ECO:0000256" key="2">
    <source>
        <dbReference type="ARBA" id="ARBA00022741"/>
    </source>
</evidence>
<dbReference type="GO" id="GO:0000725">
    <property type="term" value="P:recombinational repair"/>
    <property type="evidence" value="ECO:0007669"/>
    <property type="project" value="TreeGrafter"/>
</dbReference>
<evidence type="ECO:0000256" key="6">
    <source>
        <dbReference type="ARBA" id="ARBA00022833"/>
    </source>
</evidence>
<keyword evidence="2" id="KW-0547">Nucleotide-binding</keyword>
<dbReference type="NCBIfam" id="TIGR00416">
    <property type="entry name" value="sms"/>
    <property type="match status" value="1"/>
</dbReference>
<evidence type="ECO:0000256" key="7">
    <source>
        <dbReference type="ARBA" id="ARBA00022840"/>
    </source>
</evidence>
<keyword evidence="10" id="KW-0234">DNA repair</keyword>
<dbReference type="GeneID" id="101498101"/>
<dbReference type="InterPro" id="IPR014721">
    <property type="entry name" value="Ribsml_uS5_D2-typ_fold_subgr"/>
</dbReference>
<dbReference type="GO" id="GO:0140664">
    <property type="term" value="F:ATP-dependent DNA damage sensor activity"/>
    <property type="evidence" value="ECO:0007669"/>
    <property type="project" value="InterPro"/>
</dbReference>
<keyword evidence="6" id="KW-0862">Zinc</keyword>
<keyword evidence="3" id="KW-0227">DNA damage</keyword>
<dbReference type="SUPFAM" id="SSF52540">
    <property type="entry name" value="P-loop containing nucleoside triphosphate hydrolases"/>
    <property type="match status" value="1"/>
</dbReference>
<keyword evidence="1" id="KW-0479">Metal-binding</keyword>
<evidence type="ECO:0000256" key="3">
    <source>
        <dbReference type="ARBA" id="ARBA00022763"/>
    </source>
</evidence>
<dbReference type="PaxDb" id="3827-XP_004486791.1"/>
<dbReference type="GO" id="GO:0016787">
    <property type="term" value="F:hydrolase activity"/>
    <property type="evidence" value="ECO:0007669"/>
    <property type="project" value="UniProtKB-KW"/>
</dbReference>
<keyword evidence="7" id="KW-0067">ATP-binding</keyword>
<dbReference type="GO" id="GO:0005524">
    <property type="term" value="F:ATP binding"/>
    <property type="evidence" value="ECO:0007669"/>
    <property type="project" value="UniProtKB-KW"/>
</dbReference>
<evidence type="ECO:0000256" key="8">
    <source>
        <dbReference type="ARBA" id="ARBA00023016"/>
    </source>
</evidence>
<gene>
    <name evidence="13" type="primary">LOC101498101</name>
</gene>
<feature type="domain" description="RecA family profile 1" evidence="11">
    <location>
        <begin position="181"/>
        <end position="346"/>
    </location>
</feature>
<dbReference type="PANTHER" id="PTHR32472:SF19">
    <property type="entry name" value="DNA REPAIR-LIKE PROTEINRADA"/>
    <property type="match status" value="1"/>
</dbReference>
<dbReference type="Proteomes" id="UP000087171">
    <property type="component" value="Chromosome Ca1"/>
</dbReference>
<dbReference type="STRING" id="3827.A0A1S2XEP8"/>
<dbReference type="InterPro" id="IPR004504">
    <property type="entry name" value="DNA_repair_RadA"/>
</dbReference>
<dbReference type="CDD" id="cd01121">
    <property type="entry name" value="RadA_SMS_N"/>
    <property type="match status" value="1"/>
</dbReference>
<dbReference type="KEGG" id="cam:101498101"/>
<reference evidence="12" key="1">
    <citation type="journal article" date="2013" name="Nat. Biotechnol.">
        <title>Draft genome sequence of chickpea (Cicer arietinum) provides a resource for trait improvement.</title>
        <authorList>
            <person name="Varshney R.K."/>
            <person name="Song C."/>
            <person name="Saxena R.K."/>
            <person name="Azam S."/>
            <person name="Yu S."/>
            <person name="Sharpe A.G."/>
            <person name="Cannon S."/>
            <person name="Baek J."/>
            <person name="Rosen B.D."/>
            <person name="Tar'an B."/>
            <person name="Millan T."/>
            <person name="Zhang X."/>
            <person name="Ramsay L.D."/>
            <person name="Iwata A."/>
            <person name="Wang Y."/>
            <person name="Nelson W."/>
            <person name="Farmer A.D."/>
            <person name="Gaur P.M."/>
            <person name="Soderlund C."/>
            <person name="Penmetsa R.V."/>
            <person name="Xu C."/>
            <person name="Bharti A.K."/>
            <person name="He W."/>
            <person name="Winter P."/>
            <person name="Zhao S."/>
            <person name="Hane J.K."/>
            <person name="Carrasquilla-Garcia N."/>
            <person name="Condie J.A."/>
            <person name="Upadhyaya H.D."/>
            <person name="Luo M.C."/>
            <person name="Thudi M."/>
            <person name="Gowda C.L."/>
            <person name="Singh N.P."/>
            <person name="Lichtenzveig J."/>
            <person name="Gali K.K."/>
            <person name="Rubio J."/>
            <person name="Nadarajan N."/>
            <person name="Dolezel J."/>
            <person name="Bansal K.C."/>
            <person name="Xu X."/>
            <person name="Edwards D."/>
            <person name="Zhang G."/>
            <person name="Kahl G."/>
            <person name="Gil J."/>
            <person name="Singh K.B."/>
            <person name="Datta S.K."/>
            <person name="Jackson S.A."/>
            <person name="Wang J."/>
            <person name="Cook D.R."/>
        </authorList>
    </citation>
    <scope>NUCLEOTIDE SEQUENCE [LARGE SCALE GENOMIC DNA]</scope>
    <source>
        <strain evidence="12">cv. CDC Frontier</strain>
    </source>
</reference>
<dbReference type="Pfam" id="PF18073">
    <property type="entry name" value="Zn_ribbon_LapB"/>
    <property type="match status" value="1"/>
</dbReference>
<keyword evidence="8" id="KW-0346">Stress response</keyword>
<dbReference type="PRINTS" id="PR01874">
    <property type="entry name" value="DNAREPAIRADA"/>
</dbReference>
<dbReference type="GO" id="GO:0008270">
    <property type="term" value="F:zinc ion binding"/>
    <property type="evidence" value="ECO:0007669"/>
    <property type="project" value="UniProtKB-KW"/>
</dbReference>
<dbReference type="InterPro" id="IPR041166">
    <property type="entry name" value="Rubredoxin_2"/>
</dbReference>
<dbReference type="Pfam" id="PF13541">
    <property type="entry name" value="ChlI"/>
    <property type="match status" value="1"/>
</dbReference>
<keyword evidence="4" id="KW-0863">Zinc-finger</keyword>
<reference evidence="13" key="2">
    <citation type="submission" date="2025-08" db="UniProtKB">
        <authorList>
            <consortium name="RefSeq"/>
        </authorList>
    </citation>
    <scope>IDENTIFICATION</scope>
    <source>
        <tissue evidence="13">Etiolated seedlings</tissue>
    </source>
</reference>
<dbReference type="eggNOG" id="ENOG502QQ01">
    <property type="taxonomic scope" value="Eukaryota"/>
</dbReference>
<keyword evidence="9" id="KW-0238">DNA-binding</keyword>
<dbReference type="FunFam" id="3.30.230.10:FF:000053">
    <property type="entry name" value="DNA repair protein radA isogeny"/>
    <property type="match status" value="1"/>
</dbReference>
<dbReference type="FunFam" id="3.40.50.300:FF:000050">
    <property type="entry name" value="DNA repair protein RadA"/>
    <property type="match status" value="1"/>
</dbReference>
<accession>A0A1S2XEP8</accession>
<organism evidence="12 13">
    <name type="scientific">Cicer arietinum</name>
    <name type="common">Chickpea</name>
    <name type="synonym">Garbanzo</name>
    <dbReference type="NCBI Taxonomy" id="3827"/>
    <lineage>
        <taxon>Eukaryota</taxon>
        <taxon>Viridiplantae</taxon>
        <taxon>Streptophyta</taxon>
        <taxon>Embryophyta</taxon>
        <taxon>Tracheophyta</taxon>
        <taxon>Spermatophyta</taxon>
        <taxon>Magnoliopsida</taxon>
        <taxon>eudicotyledons</taxon>
        <taxon>Gunneridae</taxon>
        <taxon>Pentapetalae</taxon>
        <taxon>rosids</taxon>
        <taxon>fabids</taxon>
        <taxon>Fabales</taxon>
        <taxon>Fabaceae</taxon>
        <taxon>Papilionoideae</taxon>
        <taxon>50 kb inversion clade</taxon>
        <taxon>NPAAA clade</taxon>
        <taxon>Hologalegina</taxon>
        <taxon>IRL clade</taxon>
        <taxon>Cicereae</taxon>
        <taxon>Cicer</taxon>
    </lineage>
</organism>
<evidence type="ECO:0000313" key="12">
    <source>
        <dbReference type="Proteomes" id="UP000087171"/>
    </source>
</evidence>
<evidence type="ECO:0000259" key="11">
    <source>
        <dbReference type="PROSITE" id="PS50162"/>
    </source>
</evidence>
<dbReference type="InterPro" id="IPR020568">
    <property type="entry name" value="Ribosomal_Su5_D2-typ_SF"/>
</dbReference>
<evidence type="ECO:0000256" key="5">
    <source>
        <dbReference type="ARBA" id="ARBA00022801"/>
    </source>
</evidence>
<evidence type="ECO:0000256" key="10">
    <source>
        <dbReference type="ARBA" id="ARBA00023204"/>
    </source>
</evidence>
<name>A0A1S2XEP8_CICAR</name>
<dbReference type="Gene3D" id="3.40.50.300">
    <property type="entry name" value="P-loop containing nucleotide triphosphate hydrolases"/>
    <property type="match status" value="1"/>
</dbReference>
<evidence type="ECO:0000256" key="9">
    <source>
        <dbReference type="ARBA" id="ARBA00023125"/>
    </source>
</evidence>
<dbReference type="Pfam" id="PF13481">
    <property type="entry name" value="AAA_25"/>
    <property type="match status" value="1"/>
</dbReference>
<dbReference type="InterPro" id="IPR027417">
    <property type="entry name" value="P-loop_NTPase"/>
</dbReference>
<dbReference type="InterPro" id="IPR003593">
    <property type="entry name" value="AAA+_ATPase"/>
</dbReference>
<sequence length="596" mass="64751">MRLLRTIFIHHRRRHHLLNPKSVFSSLVSNSSAKIAQDDGESLHFNTSNQPTTSWSMYANVVAKQRINDNSDEEIEEEKPIESENGNMLNLKNRTIIRTTKRSSGKVKTQWVCCNCGFTAGQWWGTCPSCSNVGTMKEFHEAKLNDTVDNSKLRNGLSVSEDSMGTWLPQRGGQLKPVNLSEVYRGFNLKGWRFPLSGSFGDEVSTVLGGGLVPGSLNLVSGDPGVGKSTLLLQMAALIADGSNGGEASPVVYVSGEESLQQIGHRADRLGIKSDIYLYSSTDIEDILRIAQSLPIRALVVDSIQTVYLKGLPGSAGGIVQVKECTSALMRFAKTTNIPVLLIGHVTKSGDIAGPRVLEHIVDVVLYLEGERFTSYRMLRAVKNRFGSTDELGVFEMSQSGFKAVSNATEMFLTEQDPDSDVLVGLAFTVIMDGSRTFIIEIQALCLLHPTISGSTSRVVNGIDTNRANMIKCVLIKQAGLHIPVHAVLLNVVSGLTLTETAGDLAIAAAICSSFLEYPIPKGVAFIGEIGLSGELRTVPRIDKRVHALAKLGYRKCVVPKQAVKALGTEGLENIKVVGCKNLKEFINEVFSSKDD</sequence>
<dbReference type="AlphaFoldDB" id="A0A1S2XEP8"/>
<evidence type="ECO:0000256" key="1">
    <source>
        <dbReference type="ARBA" id="ARBA00022723"/>
    </source>
</evidence>
<dbReference type="InterPro" id="IPR020588">
    <property type="entry name" value="RecA_ATP-bd"/>
</dbReference>